<evidence type="ECO:0000313" key="3">
    <source>
        <dbReference type="Proteomes" id="UP000184278"/>
    </source>
</evidence>
<dbReference type="AlphaFoldDB" id="A0A1M5Q3Q4"/>
<evidence type="ECO:0000256" key="1">
    <source>
        <dbReference type="PROSITE-ProRule" id="PRU00339"/>
    </source>
</evidence>
<keyword evidence="1" id="KW-0802">TPR repeat</keyword>
<dbReference type="EMBL" id="FQXK01000003">
    <property type="protein sequence ID" value="SHH08369.1"/>
    <property type="molecule type" value="Genomic_DNA"/>
</dbReference>
<feature type="repeat" description="TPR" evidence="1">
    <location>
        <begin position="183"/>
        <end position="216"/>
    </location>
</feature>
<dbReference type="InterPro" id="IPR019734">
    <property type="entry name" value="TPR_rpt"/>
</dbReference>
<dbReference type="PROSITE" id="PS50005">
    <property type="entry name" value="TPR"/>
    <property type="match status" value="1"/>
</dbReference>
<organism evidence="2 3">
    <name type="scientific">Butyrivibrio fibrisolvens DSM 3071</name>
    <dbReference type="NCBI Taxonomy" id="1121131"/>
    <lineage>
        <taxon>Bacteria</taxon>
        <taxon>Bacillati</taxon>
        <taxon>Bacillota</taxon>
        <taxon>Clostridia</taxon>
        <taxon>Lachnospirales</taxon>
        <taxon>Lachnospiraceae</taxon>
        <taxon>Butyrivibrio</taxon>
    </lineage>
</organism>
<proteinExistence type="predicted"/>
<dbReference type="Proteomes" id="UP000184278">
    <property type="component" value="Unassembled WGS sequence"/>
</dbReference>
<protein>
    <submittedName>
        <fullName evidence="2">Uncharacterized protein</fullName>
    </submittedName>
</protein>
<name>A0A1M5Q3Q4_BUTFI</name>
<evidence type="ECO:0000313" key="2">
    <source>
        <dbReference type="EMBL" id="SHH08369.1"/>
    </source>
</evidence>
<reference evidence="3" key="1">
    <citation type="submission" date="2016-11" db="EMBL/GenBank/DDBJ databases">
        <authorList>
            <person name="Varghese N."/>
            <person name="Submissions S."/>
        </authorList>
    </citation>
    <scope>NUCLEOTIDE SEQUENCE [LARGE SCALE GENOMIC DNA]</scope>
    <source>
        <strain evidence="3">DSM 3071</strain>
    </source>
</reference>
<accession>A0A1M5Q3Q4</accession>
<dbReference type="OrthoDB" id="9815193at2"/>
<sequence length="412" mass="47748">MEKSCFVIMGYGIKNGINLDTTYEEIIKPCINTNHLVPFRLYDEDRFNAFRCDEISGSTSIDFKFVTCLNGADIVIADISTMNVNAIYELGARHALKPRSTILLCSKDKEKEFKFFDLTYVPIIFYNHQGLHIDACEIKRVQNDLNKFIDFAVNSDTDMPDNPISRALNERNIYKEIIPDKSLYAIYKQGKEFLDNNEYESALDMFNSLVELEESVENILLYALAKYKIAEHDNSEKSLIDILNYLKERIDIDNSTSEEIYGRVAAICLRLFNISGDKIYYYEALKYYMKGAGFCKKNLYCPRNYCALLLRICEVTDDINIINEYYYTAKHHAKIYVHMPLEVSTLSFEERIYYRYNKIDLDAIINDGYTDYDNIISQISTNVEISLLQKDTLLQGIKSLNGSLIRICNVVR</sequence>
<keyword evidence="3" id="KW-1185">Reference proteome</keyword>
<dbReference type="RefSeq" id="WP_073384752.1">
    <property type="nucleotide sequence ID" value="NZ_FQXK01000003.1"/>
</dbReference>
<dbReference type="STRING" id="1121131.SAMN02745229_00179"/>
<gene>
    <name evidence="2" type="ORF">SAMN02745229_00179</name>
</gene>
<dbReference type="GeneID" id="89509078"/>